<dbReference type="InterPro" id="IPR029033">
    <property type="entry name" value="His_PPase_superfam"/>
</dbReference>
<dbReference type="PIRSF" id="PIRSF000709">
    <property type="entry name" value="6PFK_2-Ptase"/>
    <property type="match status" value="1"/>
</dbReference>
<dbReference type="CDD" id="cd07067">
    <property type="entry name" value="HP_PGM_like"/>
    <property type="match status" value="1"/>
</dbReference>
<reference evidence="4 5" key="1">
    <citation type="submission" date="2016-10" db="EMBL/GenBank/DDBJ databases">
        <authorList>
            <person name="Varghese N."/>
            <person name="Submissions S."/>
        </authorList>
    </citation>
    <scope>NUCLEOTIDE SEQUENCE [LARGE SCALE GENOMIC DNA]</scope>
    <source>
        <strain evidence="4 5">DSM 5563</strain>
    </source>
</reference>
<dbReference type="AlphaFoldDB" id="A0AAJ4WAA8"/>
<evidence type="ECO:0000313" key="4">
    <source>
        <dbReference type="EMBL" id="SFC75086.1"/>
    </source>
</evidence>
<dbReference type="PANTHER" id="PTHR48100:SF59">
    <property type="entry name" value="ADENOSYLCOBALAMIN_ALPHA-RIBAZOLE PHOSPHATASE"/>
    <property type="match status" value="1"/>
</dbReference>
<feature type="binding site" evidence="3">
    <location>
        <begin position="7"/>
        <end position="14"/>
    </location>
    <ligand>
        <name>substrate</name>
    </ligand>
</feature>
<dbReference type="RefSeq" id="WP_074822097.1">
    <property type="nucleotide sequence ID" value="NZ_FOLW01000004.1"/>
</dbReference>
<dbReference type="GO" id="GO:0043755">
    <property type="term" value="F:alpha-ribazole phosphatase activity"/>
    <property type="evidence" value="ECO:0007669"/>
    <property type="project" value="UniProtKB-UniRule"/>
</dbReference>
<dbReference type="InterPro" id="IPR050275">
    <property type="entry name" value="PGM_Phosphatase"/>
</dbReference>
<dbReference type="InterPro" id="IPR013078">
    <property type="entry name" value="His_Pase_superF_clade-1"/>
</dbReference>
<evidence type="ECO:0000256" key="1">
    <source>
        <dbReference type="NCBIfam" id="TIGR03162"/>
    </source>
</evidence>
<organism evidence="4 5">
    <name type="scientific">Pragia fontium DSM 5563 = ATCC 49100</name>
    <dbReference type="NCBI Taxonomy" id="1122977"/>
    <lineage>
        <taxon>Bacteria</taxon>
        <taxon>Pseudomonadati</taxon>
        <taxon>Pseudomonadota</taxon>
        <taxon>Gammaproteobacteria</taxon>
        <taxon>Enterobacterales</taxon>
        <taxon>Budviciaceae</taxon>
        <taxon>Pragia</taxon>
    </lineage>
</organism>
<evidence type="ECO:0000256" key="3">
    <source>
        <dbReference type="PIRSR" id="PIRSR613078-2"/>
    </source>
</evidence>
<dbReference type="GO" id="GO:0009236">
    <property type="term" value="P:cobalamin biosynthetic process"/>
    <property type="evidence" value="ECO:0007669"/>
    <property type="project" value="UniProtKB-UniRule"/>
</dbReference>
<proteinExistence type="predicted"/>
<dbReference type="GO" id="GO:0005737">
    <property type="term" value="C:cytoplasm"/>
    <property type="evidence" value="ECO:0007669"/>
    <property type="project" value="TreeGrafter"/>
</dbReference>
<dbReference type="PANTHER" id="PTHR48100">
    <property type="entry name" value="BROAD-SPECIFICITY PHOSPHATASE YOR283W-RELATED"/>
    <property type="match status" value="1"/>
</dbReference>
<feature type="binding site" evidence="3">
    <location>
        <position position="57"/>
    </location>
    <ligand>
        <name>substrate</name>
    </ligand>
</feature>
<feature type="active site" description="Tele-phosphohistidine intermediate" evidence="2">
    <location>
        <position position="8"/>
    </location>
</feature>
<feature type="active site" description="Proton donor/acceptor" evidence="2">
    <location>
        <position position="81"/>
    </location>
</feature>
<name>A0AAJ4WAA8_9GAMM</name>
<dbReference type="EMBL" id="FOLW01000004">
    <property type="protein sequence ID" value="SFC75086.1"/>
    <property type="molecule type" value="Genomic_DNA"/>
</dbReference>
<sequence>MRLYLVRHGMTEINQRGVYFGLTDHPLNEEGIRQAESLAQRLSLIQFEQVITSGLLRTQQTAAYICPLNRESHQVLAGLNEISFGQWEGRHYQELEQNDAEHYLAWCNDWQGIAPPEGESFNQFSLRVEQTFTAWLKQAEAAALQNVLLVGHQGTLRCILLSLLNMPAEAFWHFTFHHDAYSVIDIHQGHAVIRHLNTHGEATA</sequence>
<comment type="caution">
    <text evidence="4">The sequence shown here is derived from an EMBL/GenBank/DDBJ whole genome shotgun (WGS) entry which is preliminary data.</text>
</comment>
<gene>
    <name evidence="4" type="ORF">SAMN02745723_10424</name>
</gene>
<dbReference type="SMART" id="SM00855">
    <property type="entry name" value="PGAM"/>
    <property type="match status" value="1"/>
</dbReference>
<dbReference type="EC" id="3.1.3.73" evidence="1"/>
<accession>A0AAJ4WAA8</accession>
<dbReference type="Gene3D" id="3.40.50.1240">
    <property type="entry name" value="Phosphoglycerate mutase-like"/>
    <property type="match status" value="1"/>
</dbReference>
<dbReference type="Pfam" id="PF00300">
    <property type="entry name" value="His_Phos_1"/>
    <property type="match status" value="1"/>
</dbReference>
<dbReference type="InterPro" id="IPR017578">
    <property type="entry name" value="Ribazole_CobC"/>
</dbReference>
<evidence type="ECO:0000256" key="2">
    <source>
        <dbReference type="PIRSR" id="PIRSR613078-1"/>
    </source>
</evidence>
<evidence type="ECO:0000313" key="5">
    <source>
        <dbReference type="Proteomes" id="UP000226420"/>
    </source>
</evidence>
<dbReference type="SUPFAM" id="SSF53254">
    <property type="entry name" value="Phosphoglycerate mutase-like"/>
    <property type="match status" value="1"/>
</dbReference>
<dbReference type="NCBIfam" id="TIGR03162">
    <property type="entry name" value="ribazole_cobC"/>
    <property type="match status" value="1"/>
</dbReference>
<dbReference type="Proteomes" id="UP000226420">
    <property type="component" value="Unassembled WGS sequence"/>
</dbReference>
<protein>
    <recommendedName>
        <fullName evidence="1">Alpha-ribazole phosphatase</fullName>
        <ecNumber evidence="1">3.1.3.73</ecNumber>
    </recommendedName>
</protein>